<evidence type="ECO:0000313" key="1">
    <source>
        <dbReference type="EMBL" id="MEQ2264773.1"/>
    </source>
</evidence>
<sequence length="78" mass="8682">FDAKRPGVVLARTHSDAEPVSFQLLGDPEVLPRRLCSCPACTWTGHGQADLGLSVPMKRRTLYDQHHKAQHRIAHSRG</sequence>
<dbReference type="Proteomes" id="UP001444071">
    <property type="component" value="Unassembled WGS sequence"/>
</dbReference>
<name>A0ABV0W775_9TELE</name>
<proteinExistence type="predicted"/>
<organism evidence="1 2">
    <name type="scientific">Xenotaenia resolanae</name>
    <dbReference type="NCBI Taxonomy" id="208358"/>
    <lineage>
        <taxon>Eukaryota</taxon>
        <taxon>Metazoa</taxon>
        <taxon>Chordata</taxon>
        <taxon>Craniata</taxon>
        <taxon>Vertebrata</taxon>
        <taxon>Euteleostomi</taxon>
        <taxon>Actinopterygii</taxon>
        <taxon>Neopterygii</taxon>
        <taxon>Teleostei</taxon>
        <taxon>Neoteleostei</taxon>
        <taxon>Acanthomorphata</taxon>
        <taxon>Ovalentaria</taxon>
        <taxon>Atherinomorphae</taxon>
        <taxon>Cyprinodontiformes</taxon>
        <taxon>Goodeidae</taxon>
        <taxon>Xenotaenia</taxon>
    </lineage>
</organism>
<comment type="caution">
    <text evidence="1">The sequence shown here is derived from an EMBL/GenBank/DDBJ whole genome shotgun (WGS) entry which is preliminary data.</text>
</comment>
<dbReference type="EMBL" id="JAHRIM010030731">
    <property type="protein sequence ID" value="MEQ2264773.1"/>
    <property type="molecule type" value="Genomic_DNA"/>
</dbReference>
<evidence type="ECO:0000313" key="2">
    <source>
        <dbReference type="Proteomes" id="UP001444071"/>
    </source>
</evidence>
<accession>A0ABV0W775</accession>
<feature type="non-terminal residue" evidence="1">
    <location>
        <position position="1"/>
    </location>
</feature>
<keyword evidence="2" id="KW-1185">Reference proteome</keyword>
<protein>
    <submittedName>
        <fullName evidence="1">Uncharacterized protein</fullName>
    </submittedName>
</protein>
<reference evidence="1 2" key="1">
    <citation type="submission" date="2021-06" db="EMBL/GenBank/DDBJ databases">
        <authorList>
            <person name="Palmer J.M."/>
        </authorList>
    </citation>
    <scope>NUCLEOTIDE SEQUENCE [LARGE SCALE GENOMIC DNA]</scope>
    <source>
        <strain evidence="1 2">XR_2019</strain>
        <tissue evidence="1">Muscle</tissue>
    </source>
</reference>
<gene>
    <name evidence="1" type="ORF">XENORESO_019220</name>
</gene>